<evidence type="ECO:0000313" key="3">
    <source>
        <dbReference type="EnsemblPlants" id="KQJ84802"/>
    </source>
</evidence>
<dbReference type="PANTHER" id="PTHR34483">
    <property type="entry name" value="OS09G0129800 PROTEIN"/>
    <property type="match status" value="1"/>
</dbReference>
<sequence>MAAKSTSSSSCFSFLREALLLPTRNPKLFTPVLLFLFVASMVAPLTNVLCIQPLAADLGHLAAETKNTDPTSAEYARILEETQRDATKILAAAAALLLVALPLAFAKQILAFSAASTTHSGGRYSLAELLRALTTKGSGALNLKGPCITIAVVTVLEVSSMALLGALLYAMIGGRGSSKSGVIFVVLGLLFVLAVIAFLYLNVVAMVGVAASVVDGEGCRGLRALRRAWGLMTRVKWKKGFVLLLPAYLLPTLVAPLYAFGMMYAKTSMAIGLCLLSVYALLSSACELFAIAAATVYYYQAMEGREGTTACDHDAKIPTGETNV</sequence>
<dbReference type="KEGG" id="bdi:100837344"/>
<dbReference type="OMA" id="MMRVSRK"/>
<gene>
    <name evidence="3" type="primary">LOC100837344</name>
    <name evidence="2" type="ORF">BRADI_5g22940v3</name>
</gene>
<feature type="transmembrane region" description="Helical" evidence="1">
    <location>
        <begin position="273"/>
        <end position="299"/>
    </location>
</feature>
<evidence type="ECO:0008006" key="5">
    <source>
        <dbReference type="Google" id="ProtNLM"/>
    </source>
</evidence>
<evidence type="ECO:0000313" key="4">
    <source>
        <dbReference type="Proteomes" id="UP000008810"/>
    </source>
</evidence>
<organism evidence="3">
    <name type="scientific">Brachypodium distachyon</name>
    <name type="common">Purple false brome</name>
    <name type="synonym">Trachynia distachya</name>
    <dbReference type="NCBI Taxonomy" id="15368"/>
    <lineage>
        <taxon>Eukaryota</taxon>
        <taxon>Viridiplantae</taxon>
        <taxon>Streptophyta</taxon>
        <taxon>Embryophyta</taxon>
        <taxon>Tracheophyta</taxon>
        <taxon>Spermatophyta</taxon>
        <taxon>Magnoliopsida</taxon>
        <taxon>Liliopsida</taxon>
        <taxon>Poales</taxon>
        <taxon>Poaceae</taxon>
        <taxon>BOP clade</taxon>
        <taxon>Pooideae</taxon>
        <taxon>Stipodae</taxon>
        <taxon>Brachypodieae</taxon>
        <taxon>Brachypodium</taxon>
    </lineage>
</organism>
<reference evidence="2" key="2">
    <citation type="submission" date="2017-06" db="EMBL/GenBank/DDBJ databases">
        <title>WGS assembly of Brachypodium distachyon.</title>
        <authorList>
            <consortium name="The International Brachypodium Initiative"/>
            <person name="Lucas S."/>
            <person name="Harmon-Smith M."/>
            <person name="Lail K."/>
            <person name="Tice H."/>
            <person name="Grimwood J."/>
            <person name="Bruce D."/>
            <person name="Barry K."/>
            <person name="Shu S."/>
            <person name="Lindquist E."/>
            <person name="Wang M."/>
            <person name="Pitluck S."/>
            <person name="Vogel J.P."/>
            <person name="Garvin D.F."/>
            <person name="Mockler T.C."/>
            <person name="Schmutz J."/>
            <person name="Rokhsar D."/>
            <person name="Bevan M.W."/>
        </authorList>
    </citation>
    <scope>NUCLEOTIDE SEQUENCE</scope>
    <source>
        <strain evidence="2">Bd21</strain>
    </source>
</reference>
<dbReference type="HOGENOM" id="CLU_056842_0_0_1"/>
<dbReference type="RefSeq" id="XP_003580621.1">
    <property type="nucleotide sequence ID" value="XM_003580573.4"/>
</dbReference>
<keyword evidence="4" id="KW-1185">Reference proteome</keyword>
<evidence type="ECO:0000313" key="2">
    <source>
        <dbReference type="EMBL" id="KQJ84802.1"/>
    </source>
</evidence>
<feature type="transmembrane region" description="Helical" evidence="1">
    <location>
        <begin position="241"/>
        <end position="261"/>
    </location>
</feature>
<keyword evidence="1" id="KW-0812">Transmembrane</keyword>
<reference evidence="2 3" key="1">
    <citation type="journal article" date="2010" name="Nature">
        <title>Genome sequencing and analysis of the model grass Brachypodium distachyon.</title>
        <authorList>
            <consortium name="International Brachypodium Initiative"/>
        </authorList>
    </citation>
    <scope>NUCLEOTIDE SEQUENCE [LARGE SCALE GENOMIC DNA]</scope>
    <source>
        <strain evidence="2">Bd21</strain>
        <strain evidence="3">cv. Bd21</strain>
    </source>
</reference>
<reference evidence="3" key="3">
    <citation type="submission" date="2018-08" db="UniProtKB">
        <authorList>
            <consortium name="EnsemblPlants"/>
        </authorList>
    </citation>
    <scope>IDENTIFICATION</scope>
    <source>
        <strain evidence="3">cv. Bd21</strain>
    </source>
</reference>
<dbReference type="PANTHER" id="PTHR34483:SF7">
    <property type="entry name" value="TRANSMEMBRANE PROTEIN"/>
    <property type="match status" value="1"/>
</dbReference>
<feature type="transmembrane region" description="Helical" evidence="1">
    <location>
        <begin position="182"/>
        <end position="201"/>
    </location>
</feature>
<name>I1J283_BRADI</name>
<dbReference type="Proteomes" id="UP000008810">
    <property type="component" value="Chromosome 5"/>
</dbReference>
<dbReference type="OrthoDB" id="644125at2759"/>
<keyword evidence="1" id="KW-1133">Transmembrane helix</keyword>
<dbReference type="AlphaFoldDB" id="I1J283"/>
<protein>
    <recommendedName>
        <fullName evidence="5">Transmembrane protein</fullName>
    </recommendedName>
</protein>
<keyword evidence="1" id="KW-0472">Membrane</keyword>
<dbReference type="Gramene" id="KQJ84802">
    <property type="protein sequence ID" value="KQJ84802"/>
    <property type="gene ID" value="BRADI_5g22940v3"/>
</dbReference>
<dbReference type="EnsemblPlants" id="KQJ84802">
    <property type="protein sequence ID" value="KQJ84802"/>
    <property type="gene ID" value="BRADI_5g22940v3"/>
</dbReference>
<dbReference type="eggNOG" id="ENOG502R5NC">
    <property type="taxonomic scope" value="Eukaryota"/>
</dbReference>
<feature type="transmembrane region" description="Helical" evidence="1">
    <location>
        <begin position="148"/>
        <end position="170"/>
    </location>
</feature>
<dbReference type="EMBL" id="CM000884">
    <property type="protein sequence ID" value="KQJ84802.1"/>
    <property type="molecule type" value="Genomic_DNA"/>
</dbReference>
<feature type="transmembrane region" description="Helical" evidence="1">
    <location>
        <begin position="28"/>
        <end position="51"/>
    </location>
</feature>
<feature type="transmembrane region" description="Helical" evidence="1">
    <location>
        <begin position="89"/>
        <end position="110"/>
    </location>
</feature>
<dbReference type="GeneID" id="100837344"/>
<proteinExistence type="predicted"/>
<evidence type="ECO:0000256" key="1">
    <source>
        <dbReference type="SAM" id="Phobius"/>
    </source>
</evidence>
<accession>I1J283</accession>